<dbReference type="InterPro" id="IPR019734">
    <property type="entry name" value="TPR_rpt"/>
</dbReference>
<accession>A0A0G4HNZ8</accession>
<evidence type="ECO:0000256" key="2">
    <source>
        <dbReference type="ARBA" id="ARBA00013194"/>
    </source>
</evidence>
<evidence type="ECO:0000256" key="3">
    <source>
        <dbReference type="ARBA" id="ARBA00023110"/>
    </source>
</evidence>
<dbReference type="PANTHER" id="PTHR46512:SF9">
    <property type="entry name" value="PEPTIDYLPROLYL ISOMERASE"/>
    <property type="match status" value="1"/>
</dbReference>
<evidence type="ECO:0000313" key="6">
    <source>
        <dbReference type="EMBL" id="CEM46060.1"/>
    </source>
</evidence>
<dbReference type="Gene3D" id="1.25.40.10">
    <property type="entry name" value="Tetratricopeptide repeat domain"/>
    <property type="match status" value="1"/>
</dbReference>
<dbReference type="VEuPathDB" id="CryptoDB:Cvel_29748"/>
<protein>
    <recommendedName>
        <fullName evidence="2">peptidylprolyl isomerase</fullName>
        <ecNumber evidence="2">5.2.1.8</ecNumber>
    </recommendedName>
</protein>
<dbReference type="AlphaFoldDB" id="A0A0G4HNZ8"/>
<dbReference type="GO" id="GO:0003755">
    <property type="term" value="F:peptidyl-prolyl cis-trans isomerase activity"/>
    <property type="evidence" value="ECO:0007669"/>
    <property type="project" value="UniProtKB-EC"/>
</dbReference>
<dbReference type="SMART" id="SM00028">
    <property type="entry name" value="TPR"/>
    <property type="match status" value="2"/>
</dbReference>
<dbReference type="EC" id="5.2.1.8" evidence="2"/>
<organism evidence="6">
    <name type="scientific">Chromera velia CCMP2878</name>
    <dbReference type="NCBI Taxonomy" id="1169474"/>
    <lineage>
        <taxon>Eukaryota</taxon>
        <taxon>Sar</taxon>
        <taxon>Alveolata</taxon>
        <taxon>Colpodellida</taxon>
        <taxon>Chromeraceae</taxon>
        <taxon>Chromera</taxon>
    </lineage>
</organism>
<keyword evidence="3" id="KW-0697">Rotamase</keyword>
<proteinExistence type="predicted"/>
<name>A0A0G4HNZ8_9ALVE</name>
<keyword evidence="4" id="KW-0413">Isomerase</keyword>
<feature type="region of interest" description="Disordered" evidence="5">
    <location>
        <begin position="103"/>
        <end position="202"/>
    </location>
</feature>
<comment type="catalytic activity">
    <reaction evidence="1">
        <text>[protein]-peptidylproline (omega=180) = [protein]-peptidylproline (omega=0)</text>
        <dbReference type="Rhea" id="RHEA:16237"/>
        <dbReference type="Rhea" id="RHEA-COMP:10747"/>
        <dbReference type="Rhea" id="RHEA-COMP:10748"/>
        <dbReference type="ChEBI" id="CHEBI:83833"/>
        <dbReference type="ChEBI" id="CHEBI:83834"/>
        <dbReference type="EC" id="5.2.1.8"/>
    </reaction>
</comment>
<reference evidence="6" key="1">
    <citation type="submission" date="2014-11" db="EMBL/GenBank/DDBJ databases">
        <authorList>
            <person name="Otto D Thomas"/>
            <person name="Naeem Raeece"/>
        </authorList>
    </citation>
    <scope>NUCLEOTIDE SEQUENCE</scope>
</reference>
<feature type="compositionally biased region" description="Basic and acidic residues" evidence="5">
    <location>
        <begin position="166"/>
        <end position="196"/>
    </location>
</feature>
<feature type="compositionally biased region" description="Polar residues" evidence="5">
    <location>
        <begin position="121"/>
        <end position="137"/>
    </location>
</feature>
<dbReference type="InterPro" id="IPR011990">
    <property type="entry name" value="TPR-like_helical_dom_sf"/>
</dbReference>
<dbReference type="PANTHER" id="PTHR46512">
    <property type="entry name" value="PEPTIDYLPROLYL ISOMERASE"/>
    <property type="match status" value="1"/>
</dbReference>
<evidence type="ECO:0000256" key="4">
    <source>
        <dbReference type="ARBA" id="ARBA00023235"/>
    </source>
</evidence>
<evidence type="ECO:0000256" key="1">
    <source>
        <dbReference type="ARBA" id="ARBA00000971"/>
    </source>
</evidence>
<sequence>MAVPVHLDQIDFGLVDKTNDVKKLKNFLKILEEDGAHYPELQAAIRAKLSKLDPLFARKNRAPTKKEEDEAHDEVRKFIADIKSKKPHTKDFWKIKIEEECDEPEIEEEAEARVRDRISKTAKSAQENTKTQANARESTNKLDPPSPQQPKPPTASAPAKQTVLKPVEEKGKEKAQKETETQKPKPPTPEEKEEKAPAVSPVSKIESLKEKGNCAFREKRFDDALSLFAEAADTCKAHEKDENAPFLVGGEKYALLHSNIAQVRIMKKEWGAAIDAASAALSADPSNIKARYRRALATLEKETETPSEPAATAEEGEEKGDLGEALRDAKTVCDHWRKMVAQQPQQPSVAAPSADAERLHLRILKAIEAAKARRRTAETQQKASAALKLVASKESALPPAPRTTYQLTEQLSSLRTQSGAVRASYFRERLSPPILLRLFKTTAIEDEDLCALISGIHEAALSVPSGGEGGSVGLPHETAAELLTALLSTHNVDFPLSMLAGETEGEKLGELVKGLQEKGGEAAVRLKERAGALGI</sequence>
<dbReference type="InterPro" id="IPR050754">
    <property type="entry name" value="FKBP4/5/8-like"/>
</dbReference>
<gene>
    <name evidence="6" type="ORF">Cvel_29748</name>
</gene>
<evidence type="ECO:0000256" key="5">
    <source>
        <dbReference type="SAM" id="MobiDB-lite"/>
    </source>
</evidence>
<feature type="compositionally biased region" description="Pro residues" evidence="5">
    <location>
        <begin position="144"/>
        <end position="155"/>
    </location>
</feature>
<dbReference type="EMBL" id="CDMZ01003355">
    <property type="protein sequence ID" value="CEM46060.1"/>
    <property type="molecule type" value="Genomic_DNA"/>
</dbReference>
<feature type="region of interest" description="Disordered" evidence="5">
    <location>
        <begin position="299"/>
        <end position="323"/>
    </location>
</feature>
<dbReference type="SUPFAM" id="SSF48452">
    <property type="entry name" value="TPR-like"/>
    <property type="match status" value="1"/>
</dbReference>